<feature type="region of interest" description="Disordered" evidence="16">
    <location>
        <begin position="1"/>
        <end position="20"/>
    </location>
</feature>
<evidence type="ECO:0000256" key="16">
    <source>
        <dbReference type="SAM" id="MobiDB-lite"/>
    </source>
</evidence>
<keyword evidence="12 13" id="KW-0539">Nucleus</keyword>
<evidence type="ECO:0000259" key="18">
    <source>
        <dbReference type="Pfam" id="PF04928"/>
    </source>
</evidence>
<comment type="cofactor">
    <cofactor evidence="15">
        <name>Mg(2+)</name>
        <dbReference type="ChEBI" id="CHEBI:18420"/>
    </cofactor>
    <text evidence="15">Binds 2 magnesium ions. Also active with manganese.</text>
</comment>
<evidence type="ECO:0000256" key="2">
    <source>
        <dbReference type="ARBA" id="ARBA00004123"/>
    </source>
</evidence>
<dbReference type="SUPFAM" id="SSF55003">
    <property type="entry name" value="PAP/Archaeal CCA-adding enzyme, C-terminal domain"/>
    <property type="match status" value="1"/>
</dbReference>
<dbReference type="PANTHER" id="PTHR10682:SF10">
    <property type="entry name" value="POLYNUCLEOTIDE ADENYLYLTRANSFERASE"/>
    <property type="match status" value="1"/>
</dbReference>
<feature type="binding site" evidence="15">
    <location>
        <position position="122"/>
    </location>
    <ligand>
        <name>Mg(2+)</name>
        <dbReference type="ChEBI" id="CHEBI:18420"/>
        <label>1</label>
        <note>catalytic</note>
    </ligand>
</feature>
<keyword evidence="6 15" id="KW-0479">Metal-binding</keyword>
<keyword evidence="5 13" id="KW-0808">Transferase</keyword>
<dbReference type="GO" id="GO:0046872">
    <property type="term" value="F:metal ion binding"/>
    <property type="evidence" value="ECO:0007669"/>
    <property type="project" value="UniProtKB-KW"/>
</dbReference>
<keyword evidence="8 13" id="KW-0067">ATP-binding</keyword>
<dbReference type="GO" id="GO:0031123">
    <property type="term" value="P:RNA 3'-end processing"/>
    <property type="evidence" value="ECO:0007669"/>
    <property type="project" value="InterPro"/>
</dbReference>
<dbReference type="GO" id="GO:0003723">
    <property type="term" value="F:RNA binding"/>
    <property type="evidence" value="ECO:0007669"/>
    <property type="project" value="UniProtKB-UniRule"/>
</dbReference>
<evidence type="ECO:0000256" key="1">
    <source>
        <dbReference type="ARBA" id="ARBA00001936"/>
    </source>
</evidence>
<evidence type="ECO:0000256" key="12">
    <source>
        <dbReference type="ARBA" id="ARBA00023242"/>
    </source>
</evidence>
<evidence type="ECO:0000256" key="14">
    <source>
        <dbReference type="PIRSR" id="PIRSR018425-1"/>
    </source>
</evidence>
<gene>
    <name evidence="20" type="primary">pla1</name>
    <name evidence="20" type="ORF">LSUB1_G002655</name>
</gene>
<dbReference type="FunFam" id="3.30.70.590:FF:000003">
    <property type="entry name" value="Poly(A) polymerase"/>
    <property type="match status" value="1"/>
</dbReference>
<evidence type="ECO:0000256" key="11">
    <source>
        <dbReference type="ARBA" id="ARBA00023211"/>
    </source>
</evidence>
<feature type="domain" description="Poly(A) polymerase RNA-binding" evidence="17">
    <location>
        <begin position="384"/>
        <end position="569"/>
    </location>
</feature>
<evidence type="ECO:0000256" key="6">
    <source>
        <dbReference type="ARBA" id="ARBA00022723"/>
    </source>
</evidence>
<sequence length="603" mass="67254">MATAGPMQYGVTAPLSNALPTEAENQASNDLIEELKRQNNYESTSDTNKRCVTALDFSREVPPNSLILTSTVVLQSLQSITEEFVRKVSRAQGLNENLVKNAGGKIFTYGSFRLGVFGPGSDIDTLVVVPKHITINDYFEHFPDLLIKMAPAGAITDLTPVTDSFVPIIKFEYSGISIDLIFSRLAYLSQVPKDLTLADDNLLKGLSEPELRSLNGTRVTDDILNLVPQKAIFRTALRAIKLWAQRRAIYANIMGFPGGVAWAMLVARVCQLYPKATSSTVVLKFFRIMEKWQWPTPVLLKPAQLTPKGGAQMNVRVWNPKVYHSDRNHLMPIITPAYPSMCATHNITRSTQKIICRELRRGGEITDKIMTGKNPWKDLFIKHTFFTQGYKYYLSVIAASTTTNAQLIWAGWVESKVRLLVAGLEDHESIALAHPFNKGFERVHKCQSEEDVEKAKSNLEFQIKGISTETTDPANLPNGDAIVNDQIANGDEKSTVGGGTMVYTTTWYIGLELQEGARSLDLSWQVDNFKRLCMGWEKHDPELNALNVIHTKNYDLPEDVFGEGEIKPSRPQKRKVVNGAARKRPATEESSTIPPKRQQTSVA</sequence>
<evidence type="ECO:0000256" key="7">
    <source>
        <dbReference type="ARBA" id="ARBA00022741"/>
    </source>
</evidence>
<dbReference type="Gene3D" id="3.30.460.10">
    <property type="entry name" value="Beta Polymerase, domain 2"/>
    <property type="match status" value="1"/>
</dbReference>
<keyword evidence="10" id="KW-0694">RNA-binding</keyword>
<dbReference type="PIRSF" id="PIRSF018425">
    <property type="entry name" value="PolyA_polymerase"/>
    <property type="match status" value="1"/>
</dbReference>
<dbReference type="AlphaFoldDB" id="A0A8H8RUJ5"/>
<proteinExistence type="inferred from homology"/>
<dbReference type="InterPro" id="IPR048840">
    <property type="entry name" value="PolA_pol_NTPase"/>
</dbReference>
<keyword evidence="9 15" id="KW-0460">Magnesium</keyword>
<evidence type="ECO:0000256" key="3">
    <source>
        <dbReference type="ARBA" id="ARBA00010912"/>
    </source>
</evidence>
<dbReference type="SUPFAM" id="SSF81631">
    <property type="entry name" value="PAP/OAS1 substrate-binding domain"/>
    <property type="match status" value="1"/>
</dbReference>
<dbReference type="CDD" id="cd05402">
    <property type="entry name" value="NT_PAP_TUTase"/>
    <property type="match status" value="1"/>
</dbReference>
<evidence type="ECO:0000259" key="17">
    <source>
        <dbReference type="Pfam" id="PF04926"/>
    </source>
</evidence>
<feature type="binding site" evidence="14">
    <location>
        <begin position="259"/>
        <end position="260"/>
    </location>
    <ligand>
        <name>ATP</name>
        <dbReference type="ChEBI" id="CHEBI:30616"/>
    </ligand>
</feature>
<evidence type="ECO:0000256" key="15">
    <source>
        <dbReference type="PIRSR" id="PIRSR018425-2"/>
    </source>
</evidence>
<evidence type="ECO:0000256" key="9">
    <source>
        <dbReference type="ARBA" id="ARBA00022842"/>
    </source>
</evidence>
<evidence type="ECO:0000259" key="19">
    <source>
        <dbReference type="Pfam" id="PF20750"/>
    </source>
</evidence>
<feature type="domain" description="Poly(A) polymerase central" evidence="18">
    <location>
        <begin position="233"/>
        <end position="381"/>
    </location>
</feature>
<organism evidence="20 21">
    <name type="scientific">Lachnellula subtilissima</name>
    <dbReference type="NCBI Taxonomy" id="602034"/>
    <lineage>
        <taxon>Eukaryota</taxon>
        <taxon>Fungi</taxon>
        <taxon>Dikarya</taxon>
        <taxon>Ascomycota</taxon>
        <taxon>Pezizomycotina</taxon>
        <taxon>Leotiomycetes</taxon>
        <taxon>Helotiales</taxon>
        <taxon>Lachnaceae</taxon>
        <taxon>Lachnellula</taxon>
    </lineage>
</organism>
<dbReference type="GO" id="GO:0005524">
    <property type="term" value="F:ATP binding"/>
    <property type="evidence" value="ECO:0007669"/>
    <property type="project" value="UniProtKB-UniRule"/>
</dbReference>
<comment type="catalytic activity">
    <reaction evidence="13">
        <text>RNA(n) + ATP = RNA(n)-3'-adenine ribonucleotide + diphosphate</text>
        <dbReference type="Rhea" id="RHEA:11332"/>
        <dbReference type="Rhea" id="RHEA-COMP:14527"/>
        <dbReference type="Rhea" id="RHEA-COMP:17347"/>
        <dbReference type="ChEBI" id="CHEBI:30616"/>
        <dbReference type="ChEBI" id="CHEBI:33019"/>
        <dbReference type="ChEBI" id="CHEBI:140395"/>
        <dbReference type="ChEBI" id="CHEBI:173115"/>
        <dbReference type="EC" id="2.7.7.19"/>
    </reaction>
</comment>
<feature type="compositionally biased region" description="Polar residues" evidence="16">
    <location>
        <begin position="588"/>
        <end position="603"/>
    </location>
</feature>
<dbReference type="FunFam" id="1.10.1410.10:FF:000001">
    <property type="entry name" value="Putative poly(A) polymerase gamma"/>
    <property type="match status" value="1"/>
</dbReference>
<comment type="similarity">
    <text evidence="3 13">Belongs to the poly(A) polymerase family.</text>
</comment>
<dbReference type="OrthoDB" id="412748at2759"/>
<comment type="cofactor">
    <cofactor evidence="1">
        <name>Mn(2+)</name>
        <dbReference type="ChEBI" id="CHEBI:29035"/>
    </cofactor>
</comment>
<keyword evidence="7 13" id="KW-0547">Nucleotide-binding</keyword>
<comment type="function">
    <text evidence="13">Polymerase that creates the 3'-poly(A) tail of mRNA's.</text>
</comment>
<feature type="binding site" evidence="15">
    <location>
        <position position="179"/>
    </location>
    <ligand>
        <name>Mg(2+)</name>
        <dbReference type="ChEBI" id="CHEBI:18420"/>
        <label>2</label>
        <note>catalytic</note>
    </ligand>
</feature>
<dbReference type="InterPro" id="IPR014492">
    <property type="entry name" value="PolyA_polymerase"/>
</dbReference>
<dbReference type="FunFam" id="3.30.460.10:FF:000002">
    <property type="entry name" value="Poly(A) polymerase alpha, putative"/>
    <property type="match status" value="1"/>
</dbReference>
<evidence type="ECO:0000256" key="4">
    <source>
        <dbReference type="ARBA" id="ARBA00022664"/>
    </source>
</evidence>
<evidence type="ECO:0000256" key="10">
    <source>
        <dbReference type="ARBA" id="ARBA00022884"/>
    </source>
</evidence>
<evidence type="ECO:0000256" key="13">
    <source>
        <dbReference type="PIRNR" id="PIRNR018425"/>
    </source>
</evidence>
<dbReference type="SUPFAM" id="SSF81301">
    <property type="entry name" value="Nucleotidyltransferase"/>
    <property type="match status" value="1"/>
</dbReference>
<comment type="caution">
    <text evidence="20">The sequence shown here is derived from an EMBL/GenBank/DDBJ whole genome shotgun (WGS) entry which is preliminary data.</text>
</comment>
<dbReference type="PANTHER" id="PTHR10682">
    <property type="entry name" value="POLY A POLYMERASE"/>
    <property type="match status" value="1"/>
</dbReference>
<dbReference type="InterPro" id="IPR043519">
    <property type="entry name" value="NT_sf"/>
</dbReference>
<dbReference type="Pfam" id="PF20750">
    <property type="entry name" value="PAP_NTPase"/>
    <property type="match status" value="1"/>
</dbReference>
<feature type="compositionally biased region" description="Basic residues" evidence="16">
    <location>
        <begin position="570"/>
        <end position="584"/>
    </location>
</feature>
<dbReference type="GO" id="GO:0005634">
    <property type="term" value="C:nucleus"/>
    <property type="evidence" value="ECO:0007669"/>
    <property type="project" value="UniProtKB-SubCell"/>
</dbReference>
<name>A0A8H8RUJ5_9HELO</name>
<dbReference type="InterPro" id="IPR007012">
    <property type="entry name" value="PolA_pol_cen_dom"/>
</dbReference>
<feature type="binding site" evidence="14">
    <location>
        <begin position="122"/>
        <end position="124"/>
    </location>
    <ligand>
        <name>ATP</name>
        <dbReference type="ChEBI" id="CHEBI:30616"/>
    </ligand>
</feature>
<feature type="region of interest" description="Disordered" evidence="16">
    <location>
        <begin position="562"/>
        <end position="603"/>
    </location>
</feature>
<dbReference type="EMBL" id="QGMJ01000108">
    <property type="protein sequence ID" value="TVY42143.1"/>
    <property type="molecule type" value="Genomic_DNA"/>
</dbReference>
<feature type="binding site" evidence="15">
    <location>
        <position position="124"/>
    </location>
    <ligand>
        <name>Mg(2+)</name>
        <dbReference type="ChEBI" id="CHEBI:18420"/>
        <label>2</label>
        <note>catalytic</note>
    </ligand>
</feature>
<dbReference type="EC" id="2.7.7.19" evidence="13"/>
<dbReference type="Pfam" id="PF04928">
    <property type="entry name" value="PAP_central"/>
    <property type="match status" value="1"/>
</dbReference>
<dbReference type="Gene3D" id="3.30.70.590">
    <property type="entry name" value="Poly(A) polymerase predicted RNA binding domain"/>
    <property type="match status" value="1"/>
</dbReference>
<reference evidence="20 21" key="1">
    <citation type="submission" date="2018-05" db="EMBL/GenBank/DDBJ databases">
        <title>Genome sequencing and assembly of the regulated plant pathogen Lachnellula willkommii and related sister species for the development of diagnostic species identification markers.</title>
        <authorList>
            <person name="Giroux E."/>
            <person name="Bilodeau G."/>
        </authorList>
    </citation>
    <scope>NUCLEOTIDE SEQUENCE [LARGE SCALE GENOMIC DNA]</scope>
    <source>
        <strain evidence="20 21">CBS 197.66</strain>
    </source>
</reference>
<feature type="binding site" evidence="15">
    <location>
        <position position="124"/>
    </location>
    <ligand>
        <name>Mg(2+)</name>
        <dbReference type="ChEBI" id="CHEBI:18420"/>
        <label>1</label>
        <note>catalytic</note>
    </ligand>
</feature>
<keyword evidence="21" id="KW-1185">Reference proteome</keyword>
<evidence type="ECO:0000313" key="21">
    <source>
        <dbReference type="Proteomes" id="UP000462212"/>
    </source>
</evidence>
<keyword evidence="4 13" id="KW-0507">mRNA processing</keyword>
<feature type="binding site" evidence="15">
    <location>
        <position position="122"/>
    </location>
    <ligand>
        <name>Mg(2+)</name>
        <dbReference type="ChEBI" id="CHEBI:18420"/>
        <label>2</label>
        <note>catalytic</note>
    </ligand>
</feature>
<protein>
    <recommendedName>
        <fullName evidence="13">Poly(A) polymerase</fullName>
        <ecNumber evidence="13">2.7.7.19</ecNumber>
    </recommendedName>
</protein>
<dbReference type="Proteomes" id="UP000462212">
    <property type="component" value="Unassembled WGS sequence"/>
</dbReference>
<evidence type="ECO:0000313" key="20">
    <source>
        <dbReference type="EMBL" id="TVY42143.1"/>
    </source>
</evidence>
<feature type="binding site" evidence="14">
    <location>
        <position position="241"/>
    </location>
    <ligand>
        <name>ATP</name>
        <dbReference type="ChEBI" id="CHEBI:30616"/>
    </ligand>
</feature>
<comment type="subcellular location">
    <subcellularLocation>
        <location evidence="2 13">Nucleus</location>
    </subcellularLocation>
</comment>
<evidence type="ECO:0000256" key="8">
    <source>
        <dbReference type="ARBA" id="ARBA00022840"/>
    </source>
</evidence>
<dbReference type="Pfam" id="PF04926">
    <property type="entry name" value="PAP_RNA-bind"/>
    <property type="match status" value="1"/>
</dbReference>
<dbReference type="InterPro" id="IPR007010">
    <property type="entry name" value="PolA_pol_RNA-bd_dom"/>
</dbReference>
<dbReference type="Gene3D" id="1.10.1410.10">
    <property type="match status" value="1"/>
</dbReference>
<dbReference type="InterPro" id="IPR011068">
    <property type="entry name" value="NuclTrfase_I-like_C"/>
</dbReference>
<feature type="binding site" evidence="14">
    <location>
        <position position="179"/>
    </location>
    <ligand>
        <name>ATP</name>
        <dbReference type="ChEBI" id="CHEBI:30616"/>
    </ligand>
</feature>
<feature type="binding site" evidence="14">
    <location>
        <position position="250"/>
    </location>
    <ligand>
        <name>ATP</name>
        <dbReference type="ChEBI" id="CHEBI:30616"/>
    </ligand>
</feature>
<evidence type="ECO:0000256" key="5">
    <source>
        <dbReference type="ARBA" id="ARBA00022679"/>
    </source>
</evidence>
<feature type="domain" description="Poly(A) polymerase nucleotidyltransferase" evidence="19">
    <location>
        <begin position="10"/>
        <end position="227"/>
    </location>
</feature>
<accession>A0A8H8RUJ5</accession>
<dbReference type="GO" id="GO:0006397">
    <property type="term" value="P:mRNA processing"/>
    <property type="evidence" value="ECO:0007669"/>
    <property type="project" value="UniProtKB-KW"/>
</dbReference>
<dbReference type="GO" id="GO:1990817">
    <property type="term" value="F:poly(A) RNA polymerase activity"/>
    <property type="evidence" value="ECO:0007669"/>
    <property type="project" value="UniProtKB-UniRule"/>
</dbReference>
<keyword evidence="11" id="KW-0464">Manganese</keyword>